<reference evidence="1 2" key="1">
    <citation type="submission" date="2024-02" db="EMBL/GenBank/DDBJ databases">
        <authorList>
            <person name="Vignale AGUSTIN F."/>
            <person name="Sosa J E."/>
            <person name="Modenutti C."/>
        </authorList>
    </citation>
    <scope>NUCLEOTIDE SEQUENCE [LARGE SCALE GENOMIC DNA]</scope>
</reference>
<protein>
    <submittedName>
        <fullName evidence="1">Uncharacterized protein</fullName>
    </submittedName>
</protein>
<evidence type="ECO:0000313" key="2">
    <source>
        <dbReference type="Proteomes" id="UP001642360"/>
    </source>
</evidence>
<dbReference type="AlphaFoldDB" id="A0ABC8UD01"/>
<evidence type="ECO:0000313" key="1">
    <source>
        <dbReference type="EMBL" id="CAK9177462.1"/>
    </source>
</evidence>
<organism evidence="1 2">
    <name type="scientific">Ilex paraguariensis</name>
    <name type="common">yerba mate</name>
    <dbReference type="NCBI Taxonomy" id="185542"/>
    <lineage>
        <taxon>Eukaryota</taxon>
        <taxon>Viridiplantae</taxon>
        <taxon>Streptophyta</taxon>
        <taxon>Embryophyta</taxon>
        <taxon>Tracheophyta</taxon>
        <taxon>Spermatophyta</taxon>
        <taxon>Magnoliopsida</taxon>
        <taxon>eudicotyledons</taxon>
        <taxon>Gunneridae</taxon>
        <taxon>Pentapetalae</taxon>
        <taxon>asterids</taxon>
        <taxon>campanulids</taxon>
        <taxon>Aquifoliales</taxon>
        <taxon>Aquifoliaceae</taxon>
        <taxon>Ilex</taxon>
    </lineage>
</organism>
<proteinExistence type="predicted"/>
<comment type="caution">
    <text evidence="1">The sequence shown here is derived from an EMBL/GenBank/DDBJ whole genome shotgun (WGS) entry which is preliminary data.</text>
</comment>
<dbReference type="Proteomes" id="UP001642360">
    <property type="component" value="Unassembled WGS sequence"/>
</dbReference>
<gene>
    <name evidence="1" type="ORF">ILEXP_LOCUS47351</name>
</gene>
<sequence>MELGNISGKVSGQGLGWFFRIDVGVLMVYGWRGFSAWLIWPCWHGGRLLLFQCRGKAVELWVLPQYEKLLQQIEEVQSVICIWSWAVFCIYDWANLVIRSALIWSIEMGYAGRSFHALEDFQNYCTDLFLSMELGNISGKVSGQGLGWFFRIDVGVLMVYGWRGFSAWLIWPCWHGGRLLLFQCRGKAVELWVLPQYEKLLQQIEEV</sequence>
<dbReference type="EMBL" id="CAUOFW020007057">
    <property type="protein sequence ID" value="CAK9177462.1"/>
    <property type="molecule type" value="Genomic_DNA"/>
</dbReference>
<accession>A0ABC8UD01</accession>
<name>A0ABC8UD01_9AQUA</name>
<keyword evidence="2" id="KW-1185">Reference proteome</keyword>